<proteinExistence type="predicted"/>
<feature type="signal peptide" evidence="1">
    <location>
        <begin position="1"/>
        <end position="26"/>
    </location>
</feature>
<evidence type="ECO:0000313" key="3">
    <source>
        <dbReference type="Proteomes" id="UP000230179"/>
    </source>
</evidence>
<keyword evidence="1" id="KW-0732">Signal</keyword>
<sequence length="214" mass="22438">MNRITTSAVAVAAVLMLGLLGGCSTIDPDAPALHGDYSGDGFSGAVAVVRLPGDIPHVPESRGKAARWSSVEMSQVLFLDADCQRQLYSKLPSWAQAIAKEGGWGALAVAVGEGAFVSAFPGADVVRYVLGGLGYGAAAGANTGRYRQDGAEKAAQGYCVMLNAWEAKQRYGILTGLNFVLWYGDGHTSLPAPDNRGVLLPRTTDDPPTPFFIH</sequence>
<dbReference type="AlphaFoldDB" id="A0A2H0U9D9"/>
<accession>A0A2H0U9D9</accession>
<name>A0A2H0U9D9_9BACT</name>
<evidence type="ECO:0008006" key="4">
    <source>
        <dbReference type="Google" id="ProtNLM"/>
    </source>
</evidence>
<dbReference type="Proteomes" id="UP000230179">
    <property type="component" value="Unassembled WGS sequence"/>
</dbReference>
<feature type="chain" id="PRO_5013782724" description="Lipoprotein" evidence="1">
    <location>
        <begin position="27"/>
        <end position="214"/>
    </location>
</feature>
<evidence type="ECO:0000313" key="2">
    <source>
        <dbReference type="EMBL" id="PIR82970.1"/>
    </source>
</evidence>
<gene>
    <name evidence="2" type="ORF">COU19_03095</name>
</gene>
<protein>
    <recommendedName>
        <fullName evidence="4">Lipoprotein</fullName>
    </recommendedName>
</protein>
<comment type="caution">
    <text evidence="2">The sequence shown here is derived from an EMBL/GenBank/DDBJ whole genome shotgun (WGS) entry which is preliminary data.</text>
</comment>
<reference evidence="3" key="1">
    <citation type="submission" date="2017-09" db="EMBL/GenBank/DDBJ databases">
        <title>Depth-based differentiation of microbial function through sediment-hosted aquifers and enrichment of novel symbionts in the deep terrestrial subsurface.</title>
        <authorList>
            <person name="Probst A.J."/>
            <person name="Ladd B."/>
            <person name="Jarett J.K."/>
            <person name="Geller-Mcgrath D.E."/>
            <person name="Sieber C.M.K."/>
            <person name="Emerson J.B."/>
            <person name="Anantharaman K."/>
            <person name="Thomas B.C."/>
            <person name="Malmstrom R."/>
            <person name="Stieglmeier M."/>
            <person name="Klingl A."/>
            <person name="Woyke T."/>
            <person name="Ryan C.M."/>
            <person name="Banfield J.F."/>
        </authorList>
    </citation>
    <scope>NUCLEOTIDE SEQUENCE [LARGE SCALE GENOMIC DNA]</scope>
</reference>
<organism evidence="2 3">
    <name type="scientific">Candidatus Kaiserbacteria bacterium CG10_big_fil_rev_8_21_14_0_10_56_12</name>
    <dbReference type="NCBI Taxonomy" id="1974611"/>
    <lineage>
        <taxon>Bacteria</taxon>
        <taxon>Candidatus Kaiseribacteriota</taxon>
    </lineage>
</organism>
<evidence type="ECO:0000256" key="1">
    <source>
        <dbReference type="SAM" id="SignalP"/>
    </source>
</evidence>
<dbReference type="PROSITE" id="PS51257">
    <property type="entry name" value="PROKAR_LIPOPROTEIN"/>
    <property type="match status" value="1"/>
</dbReference>
<dbReference type="EMBL" id="PFBL01000023">
    <property type="protein sequence ID" value="PIR82970.1"/>
    <property type="molecule type" value="Genomic_DNA"/>
</dbReference>